<feature type="compositionally biased region" description="Polar residues" evidence="3">
    <location>
        <begin position="1"/>
        <end position="15"/>
    </location>
</feature>
<dbReference type="GO" id="GO:0022857">
    <property type="term" value="F:transmembrane transporter activity"/>
    <property type="evidence" value="ECO:0007669"/>
    <property type="project" value="InterPro"/>
</dbReference>
<evidence type="ECO:0000259" key="5">
    <source>
        <dbReference type="PROSITE" id="PS50850"/>
    </source>
</evidence>
<evidence type="ECO:0000313" key="6">
    <source>
        <dbReference type="EMBL" id="OOF98852.1"/>
    </source>
</evidence>
<feature type="transmembrane region" description="Helical" evidence="4">
    <location>
        <begin position="398"/>
        <end position="416"/>
    </location>
</feature>
<evidence type="ECO:0000256" key="1">
    <source>
        <dbReference type="ARBA" id="ARBA00004141"/>
    </source>
</evidence>
<dbReference type="SUPFAM" id="SSF103473">
    <property type="entry name" value="MFS general substrate transporter"/>
    <property type="match status" value="1"/>
</dbReference>
<feature type="transmembrane region" description="Helical" evidence="4">
    <location>
        <begin position="166"/>
        <end position="187"/>
    </location>
</feature>
<feature type="transmembrane region" description="Helical" evidence="4">
    <location>
        <begin position="40"/>
        <end position="58"/>
    </location>
</feature>
<accession>A0A1R3RWM6</accession>
<dbReference type="InterPro" id="IPR020846">
    <property type="entry name" value="MFS_dom"/>
</dbReference>
<feature type="transmembrane region" description="Helical" evidence="4">
    <location>
        <begin position="332"/>
        <end position="357"/>
    </location>
</feature>
<keyword evidence="4" id="KW-0812">Transmembrane</keyword>
<keyword evidence="4" id="KW-0472">Membrane</keyword>
<organism evidence="6 7">
    <name type="scientific">Aspergillus carbonarius (strain ITEM 5010)</name>
    <dbReference type="NCBI Taxonomy" id="602072"/>
    <lineage>
        <taxon>Eukaryota</taxon>
        <taxon>Fungi</taxon>
        <taxon>Dikarya</taxon>
        <taxon>Ascomycota</taxon>
        <taxon>Pezizomycotina</taxon>
        <taxon>Eurotiomycetes</taxon>
        <taxon>Eurotiomycetidae</taxon>
        <taxon>Eurotiales</taxon>
        <taxon>Aspergillaceae</taxon>
        <taxon>Aspergillus</taxon>
        <taxon>Aspergillus subgen. Circumdati</taxon>
    </lineage>
</organism>
<dbReference type="Gene3D" id="1.20.1250.20">
    <property type="entry name" value="MFS general substrate transporter like domains"/>
    <property type="match status" value="1"/>
</dbReference>
<feature type="transmembrane region" description="Helical" evidence="4">
    <location>
        <begin position="275"/>
        <end position="294"/>
    </location>
</feature>
<dbReference type="OrthoDB" id="6509908at2759"/>
<evidence type="ECO:0000313" key="7">
    <source>
        <dbReference type="Proteomes" id="UP000188318"/>
    </source>
</evidence>
<feature type="domain" description="Major facilitator superfamily (MFS) profile" evidence="5">
    <location>
        <begin position="40"/>
        <end position="426"/>
    </location>
</feature>
<feature type="transmembrane region" description="Helical" evidence="4">
    <location>
        <begin position="78"/>
        <end position="98"/>
    </location>
</feature>
<comment type="similarity">
    <text evidence="2">Belongs to the major facilitator superfamily. Monocarboxylate porter (TC 2.A.1.13) family.</text>
</comment>
<dbReference type="Proteomes" id="UP000188318">
    <property type="component" value="Unassembled WGS sequence"/>
</dbReference>
<proteinExistence type="inferred from homology"/>
<feature type="transmembrane region" description="Helical" evidence="4">
    <location>
        <begin position="242"/>
        <end position="263"/>
    </location>
</feature>
<sequence length="426" mass="46212">MTISQRDSIPRTPSEQSDEQRKPPALSDDGASPPNGGLRAWLQVLASFFLFFNTWGVINTYGAYQTIYEETLLPNTTASTISWIGSIQSFLIMFLGVLSGPIYDAGHIHPLLYIGSFLIVVGHMTLSLSHTYWQILLAQSFCIGIGAGLLFVPSVAILSTYFTTKLPFVVGIAASGSSIGGVIYPIMLRTLQSEIGFGWSVRVTGFLALFGLSISCLSIKVRVLPSTKRKMVDLPAFRESPYTCFVLGMFLCFMGLYTPFYYIQSVAKDQNLVPANLIFYLLPIINAASTFGRLLPGYISQILGPFNILIPCALISGILVLCLLDVHSEPPLLVICILYGFFSGSLVSLSAPILVLLTPDKGMVGTRMGMCFMLLGVALLIGTPIAGEIQERGGVRGLWAYGGGFTIAGGVVLVVARWRWLRFGKG</sequence>
<dbReference type="InterPro" id="IPR050327">
    <property type="entry name" value="Proton-linked_MCT"/>
</dbReference>
<dbReference type="AlphaFoldDB" id="A0A1R3RWM6"/>
<dbReference type="PANTHER" id="PTHR11360:SF234">
    <property type="entry name" value="MFS-TYPE TRANSPORTER DBAD-RELATED"/>
    <property type="match status" value="1"/>
</dbReference>
<comment type="subcellular location">
    <subcellularLocation>
        <location evidence="1">Membrane</location>
        <topology evidence="1">Multi-pass membrane protein</topology>
    </subcellularLocation>
</comment>
<dbReference type="InterPro" id="IPR036259">
    <property type="entry name" value="MFS_trans_sf"/>
</dbReference>
<name>A0A1R3RWM6_ASPC5</name>
<protein>
    <recommendedName>
        <fullName evidence="5">Major facilitator superfamily (MFS) profile domain-containing protein</fullName>
    </recommendedName>
</protein>
<feature type="transmembrane region" description="Helical" evidence="4">
    <location>
        <begin position="199"/>
        <end position="221"/>
    </location>
</feature>
<dbReference type="PANTHER" id="PTHR11360">
    <property type="entry name" value="MONOCARBOXYLATE TRANSPORTER"/>
    <property type="match status" value="1"/>
</dbReference>
<dbReference type="OMA" id="FMGLYMP"/>
<dbReference type="GO" id="GO:0016020">
    <property type="term" value="C:membrane"/>
    <property type="evidence" value="ECO:0007669"/>
    <property type="project" value="UniProtKB-SubCell"/>
</dbReference>
<feature type="region of interest" description="Disordered" evidence="3">
    <location>
        <begin position="1"/>
        <end position="31"/>
    </location>
</feature>
<evidence type="ECO:0000256" key="2">
    <source>
        <dbReference type="ARBA" id="ARBA00006727"/>
    </source>
</evidence>
<dbReference type="VEuPathDB" id="FungiDB:ASPCADRAFT_162625"/>
<dbReference type="EMBL" id="KV907495">
    <property type="protein sequence ID" value="OOF98852.1"/>
    <property type="molecule type" value="Genomic_DNA"/>
</dbReference>
<feature type="transmembrane region" description="Helical" evidence="4">
    <location>
        <begin position="135"/>
        <end position="159"/>
    </location>
</feature>
<dbReference type="PROSITE" id="PS50850">
    <property type="entry name" value="MFS"/>
    <property type="match status" value="1"/>
</dbReference>
<dbReference type="InterPro" id="IPR011701">
    <property type="entry name" value="MFS"/>
</dbReference>
<reference evidence="7" key="1">
    <citation type="journal article" date="2017" name="Genome Biol.">
        <title>Comparative genomics reveals high biological diversity and specific adaptations in the industrially and medically important fungal genus Aspergillus.</title>
        <authorList>
            <person name="de Vries R.P."/>
            <person name="Riley R."/>
            <person name="Wiebenga A."/>
            <person name="Aguilar-Osorio G."/>
            <person name="Amillis S."/>
            <person name="Uchima C.A."/>
            <person name="Anderluh G."/>
            <person name="Asadollahi M."/>
            <person name="Askin M."/>
            <person name="Barry K."/>
            <person name="Battaglia E."/>
            <person name="Bayram O."/>
            <person name="Benocci T."/>
            <person name="Braus-Stromeyer S.A."/>
            <person name="Caldana C."/>
            <person name="Canovas D."/>
            <person name="Cerqueira G.C."/>
            <person name="Chen F."/>
            <person name="Chen W."/>
            <person name="Choi C."/>
            <person name="Clum A."/>
            <person name="Dos Santos R.A."/>
            <person name="Damasio A.R."/>
            <person name="Diallinas G."/>
            <person name="Emri T."/>
            <person name="Fekete E."/>
            <person name="Flipphi M."/>
            <person name="Freyberg S."/>
            <person name="Gallo A."/>
            <person name="Gournas C."/>
            <person name="Habgood R."/>
            <person name="Hainaut M."/>
            <person name="Harispe M.L."/>
            <person name="Henrissat B."/>
            <person name="Hilden K.S."/>
            <person name="Hope R."/>
            <person name="Hossain A."/>
            <person name="Karabika E."/>
            <person name="Karaffa L."/>
            <person name="Karanyi Z."/>
            <person name="Krasevec N."/>
            <person name="Kuo A."/>
            <person name="Kusch H."/>
            <person name="LaButti K."/>
            <person name="Lagendijk E.L."/>
            <person name="Lapidus A."/>
            <person name="Levasseur A."/>
            <person name="Lindquist E."/>
            <person name="Lipzen A."/>
            <person name="Logrieco A.F."/>
            <person name="MacCabe A."/>
            <person name="Maekelae M.R."/>
            <person name="Malavazi I."/>
            <person name="Melin P."/>
            <person name="Meyer V."/>
            <person name="Mielnichuk N."/>
            <person name="Miskei M."/>
            <person name="Molnar A.P."/>
            <person name="Mule G."/>
            <person name="Ngan C.Y."/>
            <person name="Orejas M."/>
            <person name="Orosz E."/>
            <person name="Ouedraogo J.P."/>
            <person name="Overkamp K.M."/>
            <person name="Park H.-S."/>
            <person name="Perrone G."/>
            <person name="Piumi F."/>
            <person name="Punt P.J."/>
            <person name="Ram A.F."/>
            <person name="Ramon A."/>
            <person name="Rauscher S."/>
            <person name="Record E."/>
            <person name="Riano-Pachon D.M."/>
            <person name="Robert V."/>
            <person name="Roehrig J."/>
            <person name="Ruller R."/>
            <person name="Salamov A."/>
            <person name="Salih N.S."/>
            <person name="Samson R.A."/>
            <person name="Sandor E."/>
            <person name="Sanguinetti M."/>
            <person name="Schuetze T."/>
            <person name="Sepcic K."/>
            <person name="Shelest E."/>
            <person name="Sherlock G."/>
            <person name="Sophianopoulou V."/>
            <person name="Squina F.M."/>
            <person name="Sun H."/>
            <person name="Susca A."/>
            <person name="Todd R.B."/>
            <person name="Tsang A."/>
            <person name="Unkles S.E."/>
            <person name="van de Wiele N."/>
            <person name="van Rossen-Uffink D."/>
            <person name="Oliveira J.V."/>
            <person name="Vesth T.C."/>
            <person name="Visser J."/>
            <person name="Yu J.-H."/>
            <person name="Zhou M."/>
            <person name="Andersen M.R."/>
            <person name="Archer D.B."/>
            <person name="Baker S.E."/>
            <person name="Benoit I."/>
            <person name="Brakhage A.A."/>
            <person name="Braus G.H."/>
            <person name="Fischer R."/>
            <person name="Frisvad J.C."/>
            <person name="Goldman G.H."/>
            <person name="Houbraken J."/>
            <person name="Oakley B."/>
            <person name="Pocsi I."/>
            <person name="Scazzocchio C."/>
            <person name="Seiboth B."/>
            <person name="vanKuyk P.A."/>
            <person name="Wortman J."/>
            <person name="Dyer P.S."/>
            <person name="Grigoriev I.V."/>
        </authorList>
    </citation>
    <scope>NUCLEOTIDE SEQUENCE [LARGE SCALE GENOMIC DNA]</scope>
    <source>
        <strain evidence="7">ITEM 5010</strain>
    </source>
</reference>
<feature type="transmembrane region" description="Helical" evidence="4">
    <location>
        <begin position="110"/>
        <end position="129"/>
    </location>
</feature>
<evidence type="ECO:0000256" key="4">
    <source>
        <dbReference type="SAM" id="Phobius"/>
    </source>
</evidence>
<gene>
    <name evidence="6" type="ORF">ASPCADRAFT_162625</name>
</gene>
<evidence type="ECO:0000256" key="3">
    <source>
        <dbReference type="SAM" id="MobiDB-lite"/>
    </source>
</evidence>
<dbReference type="Pfam" id="PF07690">
    <property type="entry name" value="MFS_1"/>
    <property type="match status" value="1"/>
</dbReference>
<feature type="transmembrane region" description="Helical" evidence="4">
    <location>
        <begin position="369"/>
        <end position="386"/>
    </location>
</feature>
<keyword evidence="4" id="KW-1133">Transmembrane helix</keyword>
<feature type="transmembrane region" description="Helical" evidence="4">
    <location>
        <begin position="306"/>
        <end position="326"/>
    </location>
</feature>
<keyword evidence="7" id="KW-1185">Reference proteome</keyword>